<accession>A0ACD5AEA5</accession>
<protein>
    <submittedName>
        <fullName evidence="1">DUF397 domain-containing protein</fullName>
    </submittedName>
</protein>
<reference evidence="1" key="1">
    <citation type="journal article" date="2025" name="Int. J. Syst. Evol. Microbiol.">
        <title>Streptomyces citrinus sp. nov., with yellow diffusible pigment.</title>
        <authorList>
            <person name="He Y."/>
            <person name="Yang E."/>
            <person name="Xu J."/>
            <person name="Sun Y."/>
            <person name="Sun L."/>
        </authorList>
    </citation>
    <scope>NUCLEOTIDE SEQUENCE</scope>
    <source>
        <strain evidence="1">Q6</strain>
    </source>
</reference>
<organism evidence="1 2">
    <name type="scientific">Streptomyces citrinus</name>
    <dbReference type="NCBI Taxonomy" id="3118173"/>
    <lineage>
        <taxon>Bacteria</taxon>
        <taxon>Bacillati</taxon>
        <taxon>Actinomycetota</taxon>
        <taxon>Actinomycetes</taxon>
        <taxon>Kitasatosporales</taxon>
        <taxon>Streptomycetaceae</taxon>
        <taxon>Streptomyces</taxon>
    </lineage>
</organism>
<evidence type="ECO:0000313" key="1">
    <source>
        <dbReference type="EMBL" id="WWQ64198.1"/>
    </source>
</evidence>
<dbReference type="Proteomes" id="UP001432251">
    <property type="component" value="Chromosome"/>
</dbReference>
<keyword evidence="2" id="KW-1185">Reference proteome</keyword>
<gene>
    <name evidence="1" type="ORF">V2W30_13185</name>
</gene>
<evidence type="ECO:0000313" key="2">
    <source>
        <dbReference type="Proteomes" id="UP001432251"/>
    </source>
</evidence>
<name>A0ACD5AEA5_9ACTN</name>
<sequence length="122" mass="13221">MLAPTRRRIRQVGANWHAWKDGLHLYAGNAVACPCDRCPGAPRLECPQPGWRLRVSGSRAWRKSSASGSGGGNCVEVARAGAEVCVRDSKRRRGRIMTVAPAAWGSFLRALSDESFDGGKRS</sequence>
<proteinExistence type="predicted"/>
<dbReference type="EMBL" id="CP146022">
    <property type="protein sequence ID" value="WWQ64198.1"/>
    <property type="molecule type" value="Genomic_DNA"/>
</dbReference>